<feature type="transmembrane region" description="Helical" evidence="1">
    <location>
        <begin position="57"/>
        <end position="75"/>
    </location>
</feature>
<protein>
    <submittedName>
        <fullName evidence="2">Uncharacterized protein</fullName>
    </submittedName>
</protein>
<sequence length="146" mass="16968">MKRLWKLISVGVISGFILGGFLKMVEHDTGKAVYVLLLNVDYIPVIKDWNMNEAVEFGLHLLVSVLLVLCIYFLFKRWKVQNQILPYIIVNVLIGCVLYFTTQFSERTPDLTDMTALMYWIVGHLMYGISVWVLVLLLVEKREDRV</sequence>
<feature type="transmembrane region" description="Helical" evidence="1">
    <location>
        <begin position="7"/>
        <end position="25"/>
    </location>
</feature>
<evidence type="ECO:0000256" key="1">
    <source>
        <dbReference type="SAM" id="Phobius"/>
    </source>
</evidence>
<feature type="transmembrane region" description="Helical" evidence="1">
    <location>
        <begin position="84"/>
        <end position="105"/>
    </location>
</feature>
<keyword evidence="1" id="KW-1133">Transmembrane helix</keyword>
<proteinExistence type="predicted"/>
<name>A0A9X0YSP8_9BACI</name>
<dbReference type="RefSeq" id="WP_149475230.1">
    <property type="nucleotide sequence ID" value="NZ_JAGGMB010000001.1"/>
</dbReference>
<dbReference type="AlphaFoldDB" id="A0A9X0YSP8"/>
<keyword evidence="3" id="KW-1185">Reference proteome</keyword>
<dbReference type="OrthoDB" id="1443299at2"/>
<feature type="transmembrane region" description="Helical" evidence="1">
    <location>
        <begin position="117"/>
        <end position="139"/>
    </location>
</feature>
<accession>A0A9X0YSP8</accession>
<dbReference type="EMBL" id="JAGGMB010000001">
    <property type="protein sequence ID" value="MBP2076306.1"/>
    <property type="molecule type" value="Genomic_DNA"/>
</dbReference>
<gene>
    <name evidence="2" type="ORF">J2Z64_000517</name>
</gene>
<dbReference type="Proteomes" id="UP001138793">
    <property type="component" value="Unassembled WGS sequence"/>
</dbReference>
<keyword evidence="1" id="KW-0812">Transmembrane</keyword>
<evidence type="ECO:0000313" key="3">
    <source>
        <dbReference type="Proteomes" id="UP001138793"/>
    </source>
</evidence>
<keyword evidence="1" id="KW-0472">Membrane</keyword>
<reference evidence="2" key="1">
    <citation type="submission" date="2021-03" db="EMBL/GenBank/DDBJ databases">
        <title>Genomic Encyclopedia of Type Strains, Phase IV (KMG-IV): sequencing the most valuable type-strain genomes for metagenomic binning, comparative biology and taxonomic classification.</title>
        <authorList>
            <person name="Goeker M."/>
        </authorList>
    </citation>
    <scope>NUCLEOTIDE SEQUENCE</scope>
    <source>
        <strain evidence="2">DSM 107338</strain>
    </source>
</reference>
<organism evidence="2 3">
    <name type="scientific">Oceanobacillus polygoni</name>
    <dbReference type="NCBI Taxonomy" id="1235259"/>
    <lineage>
        <taxon>Bacteria</taxon>
        <taxon>Bacillati</taxon>
        <taxon>Bacillota</taxon>
        <taxon>Bacilli</taxon>
        <taxon>Bacillales</taxon>
        <taxon>Bacillaceae</taxon>
        <taxon>Oceanobacillus</taxon>
    </lineage>
</organism>
<comment type="caution">
    <text evidence="2">The sequence shown here is derived from an EMBL/GenBank/DDBJ whole genome shotgun (WGS) entry which is preliminary data.</text>
</comment>
<evidence type="ECO:0000313" key="2">
    <source>
        <dbReference type="EMBL" id="MBP2076306.1"/>
    </source>
</evidence>